<dbReference type="GO" id="GO:0015562">
    <property type="term" value="F:efflux transmembrane transporter activity"/>
    <property type="evidence" value="ECO:0007669"/>
    <property type="project" value="InterPro"/>
</dbReference>
<dbReference type="KEGG" id="ati:AL072_29495"/>
<gene>
    <name evidence="10" type="ORF">AL072_29495</name>
</gene>
<name>A0AAC8W543_9PROT</name>
<evidence type="ECO:0000313" key="11">
    <source>
        <dbReference type="Proteomes" id="UP000069935"/>
    </source>
</evidence>
<dbReference type="Pfam" id="PF02321">
    <property type="entry name" value="OEP"/>
    <property type="match status" value="2"/>
</dbReference>
<keyword evidence="6" id="KW-0472">Membrane</keyword>
<dbReference type="NCBIfam" id="TIGR01844">
    <property type="entry name" value="type_I_sec_TolC"/>
    <property type="match status" value="1"/>
</dbReference>
<reference evidence="11" key="1">
    <citation type="submission" date="2015-08" db="EMBL/GenBank/DDBJ databases">
        <title>Complete Genome Sequence of Azospirillum thiophilum BV-S.</title>
        <authorList>
            <person name="Fomenkov A."/>
            <person name="Vincze T."/>
            <person name="Grabovich M."/>
            <person name="Dubinina G."/>
            <person name="Orlova M."/>
            <person name="Belousova E."/>
            <person name="Roberts R.J."/>
        </authorList>
    </citation>
    <scope>NUCLEOTIDE SEQUENCE [LARGE SCALE GENOMIC DNA]</scope>
    <source>
        <strain evidence="11">BV-S</strain>
    </source>
</reference>
<evidence type="ECO:0000256" key="5">
    <source>
        <dbReference type="ARBA" id="ARBA00022692"/>
    </source>
</evidence>
<dbReference type="PANTHER" id="PTHR30026">
    <property type="entry name" value="OUTER MEMBRANE PROTEIN TOLC"/>
    <property type="match status" value="1"/>
</dbReference>
<keyword evidence="7" id="KW-0998">Cell outer membrane</keyword>
<dbReference type="GO" id="GO:0015288">
    <property type="term" value="F:porin activity"/>
    <property type="evidence" value="ECO:0007669"/>
    <property type="project" value="TreeGrafter"/>
</dbReference>
<evidence type="ECO:0008006" key="12">
    <source>
        <dbReference type="Google" id="ProtNLM"/>
    </source>
</evidence>
<evidence type="ECO:0000256" key="4">
    <source>
        <dbReference type="ARBA" id="ARBA00022452"/>
    </source>
</evidence>
<dbReference type="InterPro" id="IPR051906">
    <property type="entry name" value="TolC-like"/>
</dbReference>
<comment type="similarity">
    <text evidence="2">Belongs to the outer membrane factor (OMF) (TC 1.B.17) family.</text>
</comment>
<accession>A0AAC8W543</accession>
<dbReference type="Gene3D" id="1.20.1600.10">
    <property type="entry name" value="Outer membrane efflux proteins (OEP)"/>
    <property type="match status" value="1"/>
</dbReference>
<dbReference type="GO" id="GO:1990281">
    <property type="term" value="C:efflux pump complex"/>
    <property type="evidence" value="ECO:0007669"/>
    <property type="project" value="TreeGrafter"/>
</dbReference>
<evidence type="ECO:0000256" key="1">
    <source>
        <dbReference type="ARBA" id="ARBA00004442"/>
    </source>
</evidence>
<dbReference type="RefSeq" id="WP_045585047.1">
    <property type="nucleotide sequence ID" value="NZ_CP012406.1"/>
</dbReference>
<evidence type="ECO:0000256" key="2">
    <source>
        <dbReference type="ARBA" id="ARBA00007613"/>
    </source>
</evidence>
<dbReference type="GO" id="GO:0009279">
    <property type="term" value="C:cell outer membrane"/>
    <property type="evidence" value="ECO:0007669"/>
    <property type="project" value="UniProtKB-SubCell"/>
</dbReference>
<protein>
    <recommendedName>
        <fullName evidence="12">Channel protein TolC</fullName>
    </recommendedName>
</protein>
<keyword evidence="4" id="KW-1134">Transmembrane beta strand</keyword>
<dbReference type="Proteomes" id="UP000069935">
    <property type="component" value="Chromosome 6"/>
</dbReference>
<evidence type="ECO:0000256" key="7">
    <source>
        <dbReference type="ARBA" id="ARBA00023237"/>
    </source>
</evidence>
<evidence type="ECO:0000313" key="10">
    <source>
        <dbReference type="EMBL" id="ALG75095.1"/>
    </source>
</evidence>
<dbReference type="EMBL" id="CP012406">
    <property type="protein sequence ID" value="ALG75095.1"/>
    <property type="molecule type" value="Genomic_DNA"/>
</dbReference>
<dbReference type="PANTHER" id="PTHR30026:SF22">
    <property type="entry name" value="OUTER MEMBRANE EFFLUX PROTEIN"/>
    <property type="match status" value="1"/>
</dbReference>
<keyword evidence="9" id="KW-0732">Signal</keyword>
<sequence>MIPETWRACGSAFAAGLALLLAAAPAGAMTLQEALSRAQATNPTLAAEQARLRAVDEQIPQAMSGYRPTVTATLGISRDLTDTRYEGIGSERTETNAKSASVTASQPLFDATVASAVRRAERLVEAERATLLATEQTVLLNAATAYLDVVKNQELVALNTANVALLQRQLKAAQDRARVGEYTRTDVAQADSRLAQAVASRLAADGTLETARAGFVRIVGSLPGTLAAPKPAFRLPKTLEEASALARANNPSVLSAAYAEDAQRHYIDRQFGQMLPSASLSASGSRSWDPGRDDGIDYTRTDSLTARVQVTAPLYQAGLPESQVREAKQTAGQYHMQTREQGNQSVESAVTAWAALEAARANIHSYRDQIKAAQTALDGLREEAKVGSRTLLDVLDQEQELLTSRVNLVGAQRDETVAAFQLLAACGQLSAERLGLEKRAH</sequence>
<proteinExistence type="inferred from homology"/>
<feature type="coiled-coil region" evidence="8">
    <location>
        <begin position="356"/>
        <end position="383"/>
    </location>
</feature>
<dbReference type="SUPFAM" id="SSF56954">
    <property type="entry name" value="Outer membrane efflux proteins (OEP)"/>
    <property type="match status" value="1"/>
</dbReference>
<dbReference type="InterPro" id="IPR003423">
    <property type="entry name" value="OMP_efflux"/>
</dbReference>
<evidence type="ECO:0000256" key="9">
    <source>
        <dbReference type="SAM" id="SignalP"/>
    </source>
</evidence>
<evidence type="ECO:0000256" key="8">
    <source>
        <dbReference type="SAM" id="Coils"/>
    </source>
</evidence>
<dbReference type="InterPro" id="IPR010130">
    <property type="entry name" value="T1SS_OMP_TolC"/>
</dbReference>
<feature type="chain" id="PRO_5042120338" description="Channel protein TolC" evidence="9">
    <location>
        <begin position="29"/>
        <end position="441"/>
    </location>
</feature>
<reference evidence="10 11" key="2">
    <citation type="journal article" date="2016" name="Genome Announc.">
        <title>Complete Genome Sequence of a Strain of Azospirillum thiophilum Isolated from a Sulfide Spring.</title>
        <authorList>
            <person name="Fomenkov A."/>
            <person name="Vincze T."/>
            <person name="Grabovich M."/>
            <person name="Anton B.P."/>
            <person name="Dubinina G."/>
            <person name="Orlova M."/>
            <person name="Belousova E."/>
            <person name="Roberts R.J."/>
        </authorList>
    </citation>
    <scope>NUCLEOTIDE SEQUENCE [LARGE SCALE GENOMIC DNA]</scope>
    <source>
        <strain evidence="10 11">BV-S</strain>
    </source>
</reference>
<organism evidence="10 11">
    <name type="scientific">Azospirillum thiophilum</name>
    <dbReference type="NCBI Taxonomy" id="528244"/>
    <lineage>
        <taxon>Bacteria</taxon>
        <taxon>Pseudomonadati</taxon>
        <taxon>Pseudomonadota</taxon>
        <taxon>Alphaproteobacteria</taxon>
        <taxon>Rhodospirillales</taxon>
        <taxon>Azospirillaceae</taxon>
        <taxon>Azospirillum</taxon>
    </lineage>
</organism>
<feature type="signal peptide" evidence="9">
    <location>
        <begin position="1"/>
        <end position="28"/>
    </location>
</feature>
<keyword evidence="8" id="KW-0175">Coiled coil</keyword>
<evidence type="ECO:0000256" key="3">
    <source>
        <dbReference type="ARBA" id="ARBA00022448"/>
    </source>
</evidence>
<comment type="subcellular location">
    <subcellularLocation>
        <location evidence="1">Cell outer membrane</location>
    </subcellularLocation>
</comment>
<dbReference type="AlphaFoldDB" id="A0AAC8W543"/>
<evidence type="ECO:0000256" key="6">
    <source>
        <dbReference type="ARBA" id="ARBA00023136"/>
    </source>
</evidence>
<keyword evidence="11" id="KW-1185">Reference proteome</keyword>
<keyword evidence="5" id="KW-0812">Transmembrane</keyword>
<keyword evidence="3" id="KW-0813">Transport</keyword>